<dbReference type="PANTHER" id="PTHR43592:SF15">
    <property type="entry name" value="CAAX AMINO TERMINAL PROTEASE FAMILY PROTEIN"/>
    <property type="match status" value="1"/>
</dbReference>
<dbReference type="Proteomes" id="UP001074446">
    <property type="component" value="Unassembled WGS sequence"/>
</dbReference>
<organism evidence="3 5">
    <name type="scientific">Methanobacterium veterum</name>
    <dbReference type="NCBI Taxonomy" id="408577"/>
    <lineage>
        <taxon>Archaea</taxon>
        <taxon>Methanobacteriati</taxon>
        <taxon>Methanobacteriota</taxon>
        <taxon>Methanomada group</taxon>
        <taxon>Methanobacteria</taxon>
        <taxon>Methanobacteriales</taxon>
        <taxon>Methanobacteriaceae</taxon>
        <taxon>Methanobacterium</taxon>
    </lineage>
</organism>
<accession>A0A9E4ZXV9</accession>
<feature type="domain" description="CAAX prenyl protease 2/Lysostaphin resistance protein A-like" evidence="2">
    <location>
        <begin position="138"/>
        <end position="220"/>
    </location>
</feature>
<comment type="caution">
    <text evidence="3">The sequence shown here is derived from an EMBL/GenBank/DDBJ whole genome shotgun (WGS) entry which is preliminary data.</text>
</comment>
<name>A0A9E4ZXV9_9EURY</name>
<feature type="transmembrane region" description="Helical" evidence="1">
    <location>
        <begin position="188"/>
        <end position="204"/>
    </location>
</feature>
<feature type="transmembrane region" description="Helical" evidence="1">
    <location>
        <begin position="134"/>
        <end position="152"/>
    </location>
</feature>
<evidence type="ECO:0000313" key="4">
    <source>
        <dbReference type="EMBL" id="MCZ3371483.1"/>
    </source>
</evidence>
<dbReference type="Pfam" id="PF02517">
    <property type="entry name" value="Rce1-like"/>
    <property type="match status" value="1"/>
</dbReference>
<dbReference type="GO" id="GO:0004175">
    <property type="term" value="F:endopeptidase activity"/>
    <property type="evidence" value="ECO:0007669"/>
    <property type="project" value="UniProtKB-ARBA"/>
</dbReference>
<dbReference type="InterPro" id="IPR003675">
    <property type="entry name" value="Rce1/LyrA-like_dom"/>
</dbReference>
<feature type="transmembrane region" description="Helical" evidence="1">
    <location>
        <begin position="44"/>
        <end position="62"/>
    </location>
</feature>
<proteinExistence type="predicted"/>
<dbReference type="EMBL" id="JAPVER010000020">
    <property type="protein sequence ID" value="MCZ3366018.1"/>
    <property type="molecule type" value="Genomic_DNA"/>
</dbReference>
<feature type="transmembrane region" description="Helical" evidence="1">
    <location>
        <begin position="248"/>
        <end position="267"/>
    </location>
</feature>
<evidence type="ECO:0000256" key="1">
    <source>
        <dbReference type="SAM" id="Phobius"/>
    </source>
</evidence>
<feature type="transmembrane region" description="Helical" evidence="1">
    <location>
        <begin position="216"/>
        <end position="233"/>
    </location>
</feature>
<dbReference type="RefSeq" id="WP_048082217.1">
    <property type="nucleotide sequence ID" value="NZ_JAPVER010000020.1"/>
</dbReference>
<dbReference type="AlphaFoldDB" id="A0A9E4ZXV9"/>
<keyword evidence="1" id="KW-0812">Transmembrane</keyword>
<evidence type="ECO:0000259" key="2">
    <source>
        <dbReference type="Pfam" id="PF02517"/>
    </source>
</evidence>
<feature type="transmembrane region" description="Helical" evidence="1">
    <location>
        <begin position="82"/>
        <end position="104"/>
    </location>
</feature>
<dbReference type="EMBL" id="JAPVES010000024">
    <property type="protein sequence ID" value="MCZ3371483.1"/>
    <property type="molecule type" value="Genomic_DNA"/>
</dbReference>
<evidence type="ECO:0000313" key="5">
    <source>
        <dbReference type="Proteomes" id="UP001068021"/>
    </source>
</evidence>
<dbReference type="GO" id="GO:0080120">
    <property type="term" value="P:CAAX-box protein maturation"/>
    <property type="evidence" value="ECO:0007669"/>
    <property type="project" value="UniProtKB-ARBA"/>
</dbReference>
<reference evidence="3" key="1">
    <citation type="submission" date="2022-12" db="EMBL/GenBank/DDBJ databases">
        <title>Reclassification of two methanogenic archaea species isolated from the Kolyma lowland permafrost.</title>
        <authorList>
            <person name="Trubitsyn V.E."/>
            <person name="Rivkina E.M."/>
            <person name="Shcherbakova V.A."/>
        </authorList>
    </citation>
    <scope>NUCLEOTIDE SEQUENCE</scope>
    <source>
        <strain evidence="3">M2</strain>
        <strain evidence="4">MK4</strain>
    </source>
</reference>
<feature type="transmembrane region" description="Helical" evidence="1">
    <location>
        <begin position="164"/>
        <end position="182"/>
    </location>
</feature>
<keyword evidence="5" id="KW-1185">Reference proteome</keyword>
<dbReference type="PANTHER" id="PTHR43592">
    <property type="entry name" value="CAAX AMINO TERMINAL PROTEASE"/>
    <property type="match status" value="1"/>
</dbReference>
<gene>
    <name evidence="4" type="ORF">O3H35_02445</name>
    <name evidence="3" type="ORF">O3H54_09025</name>
</gene>
<dbReference type="Proteomes" id="UP001068021">
    <property type="component" value="Unassembled WGS sequence"/>
</dbReference>
<keyword evidence="1" id="KW-1133">Transmembrane helix</keyword>
<keyword evidence="1" id="KW-0472">Membrane</keyword>
<evidence type="ECO:0000313" key="3">
    <source>
        <dbReference type="EMBL" id="MCZ3366018.1"/>
    </source>
</evidence>
<sequence length="281" mass="31645">METRNAFDSVKLRSLAFWMVLSLIVIIIIMGTRGPELDGPLGDIILMILFYAIIVVWIMWKFKSFHVDYKKIIGKFPPDYKWWWILGIVALLILFSVGTFWLLYYPLSFIAPSYVNGVLNETSFYTTADTTSPLAYNFLIVLITVLVAPVVEEFLFRGVILQRLAVKWGTTAGVLISSFIFGILHGDILGAFVFGIFMSLLYINTRTLLVPIACHILNNGLAFGLSFIGILLGESETATTVAQFQSGILYALILLLVTVPIVIYFVCKNWPKKDTKLPYFA</sequence>
<feature type="transmembrane region" description="Helical" evidence="1">
    <location>
        <begin position="12"/>
        <end position="32"/>
    </location>
</feature>
<protein>
    <submittedName>
        <fullName evidence="3">Type II CAAX endopeptidase family protein</fullName>
    </submittedName>
</protein>